<dbReference type="Proteomes" id="UP000030716">
    <property type="component" value="Segment"/>
</dbReference>
<dbReference type="Pfam" id="PF17470">
    <property type="entry name" value="Gp45_2"/>
    <property type="match status" value="1"/>
</dbReference>
<evidence type="ECO:0000313" key="1">
    <source>
        <dbReference type="EMBL" id="AIZ02112.1"/>
    </source>
</evidence>
<proteinExistence type="predicted"/>
<dbReference type="KEGG" id="vg:26633732"/>
<protein>
    <submittedName>
        <fullName evidence="1">Uncharacterized protein</fullName>
    </submittedName>
</protein>
<gene>
    <name evidence="1" type="ORF">VR20_054</name>
</gene>
<sequence length="63" mass="7492">MADFLTGQHLLAVPEIKRYVLVNTFSKDEHLVTERDLQNAFGEEYVKIIANRHKAWFAYEYFD</sequence>
<reference evidence="1 2" key="1">
    <citation type="submission" date="2014-10" db="EMBL/GenBank/DDBJ databases">
        <title>VR bacteriophages - a small but diverse group of low-temperature viruses.</title>
        <authorList>
            <person name="Kaliniene L."/>
            <person name="Meskys R."/>
            <person name="Simoliunas E."/>
            <person name="Zajanckauskaite A."/>
            <person name="Truncaite L."/>
        </authorList>
    </citation>
    <scope>NUCLEOTIDE SEQUENCE [LARGE SCALE GENOMIC DNA]</scope>
</reference>
<accession>A0A0A7HBR0</accession>
<organism evidence="1 2">
    <name type="scientific">Escherichia phage vB_EcoM_VR20</name>
    <dbReference type="NCBI Taxonomy" id="1567027"/>
    <lineage>
        <taxon>Viruses</taxon>
        <taxon>Duplodnaviria</taxon>
        <taxon>Heunggongvirae</taxon>
        <taxon>Uroviricota</taxon>
        <taxon>Caudoviricetes</taxon>
        <taxon>Pantevenvirales</taxon>
        <taxon>Straboviridae</taxon>
        <taxon>Tevenvirinae</taxon>
        <taxon>Gaprivervirus</taxon>
        <taxon>Gaprivervirus vr20</taxon>
    </lineage>
</organism>
<dbReference type="GeneID" id="26633732"/>
<name>A0A0A7HBR0_9CAUD</name>
<evidence type="ECO:0000313" key="2">
    <source>
        <dbReference type="Proteomes" id="UP000030716"/>
    </source>
</evidence>
<keyword evidence="2" id="KW-1185">Reference proteome</keyword>
<dbReference type="EMBL" id="KP007360">
    <property type="protein sequence ID" value="AIZ02112.1"/>
    <property type="molecule type" value="Genomic_DNA"/>
</dbReference>
<dbReference type="OrthoDB" id="23113at10239"/>
<dbReference type="InterPro" id="IPR035342">
    <property type="entry name" value="Gp45.2"/>
</dbReference>
<dbReference type="RefSeq" id="YP_009207233.1">
    <property type="nucleotide sequence ID" value="NC_028894.1"/>
</dbReference>